<protein>
    <submittedName>
        <fullName evidence="2">Class I SAM-dependent methyltransferase</fullName>
    </submittedName>
</protein>
<keyword evidence="2" id="KW-0808">Transferase</keyword>
<sequence length="201" mass="21724">MPGYRLVLDVMASTLAARRPQPTCVLVPGCGTGAELSAAALAMPDALFTAIDPSQGMLDVARHKAKADGSHARIAFHHGLLDETGPDLHDAAMLSLVLHFLPDDGAKRDLLAGIARRLSAGAPLLLVDAVKPDDDDAALRDWLRRRGHSSAEASAVIERMQESWHRVPLERLIGLLEQAGFHIREPFFRAFGYLGILAERA</sequence>
<dbReference type="GO" id="GO:0032259">
    <property type="term" value="P:methylation"/>
    <property type="evidence" value="ECO:0007669"/>
    <property type="project" value="UniProtKB-KW"/>
</dbReference>
<dbReference type="CDD" id="cd02440">
    <property type="entry name" value="AdoMet_MTases"/>
    <property type="match status" value="1"/>
</dbReference>
<dbReference type="InterPro" id="IPR041698">
    <property type="entry name" value="Methyltransf_25"/>
</dbReference>
<keyword evidence="3" id="KW-1185">Reference proteome</keyword>
<feature type="domain" description="Methyltransferase" evidence="1">
    <location>
        <begin position="25"/>
        <end position="120"/>
    </location>
</feature>
<dbReference type="SUPFAM" id="SSF53335">
    <property type="entry name" value="S-adenosyl-L-methionine-dependent methyltransferases"/>
    <property type="match status" value="1"/>
</dbReference>
<dbReference type="Proteomes" id="UP000265366">
    <property type="component" value="Unassembled WGS sequence"/>
</dbReference>
<gene>
    <name evidence="2" type="ORF">D2V17_15710</name>
</gene>
<proteinExistence type="predicted"/>
<dbReference type="GO" id="GO:0008168">
    <property type="term" value="F:methyltransferase activity"/>
    <property type="evidence" value="ECO:0007669"/>
    <property type="project" value="UniProtKB-KW"/>
</dbReference>
<keyword evidence="2" id="KW-0489">Methyltransferase</keyword>
<dbReference type="EMBL" id="QXFM01000120">
    <property type="protein sequence ID" value="RIV82230.1"/>
    <property type="molecule type" value="Genomic_DNA"/>
</dbReference>
<dbReference type="Gene3D" id="3.40.50.150">
    <property type="entry name" value="Vaccinia Virus protein VP39"/>
    <property type="match status" value="1"/>
</dbReference>
<dbReference type="AlphaFoldDB" id="A0A3A1P2D8"/>
<evidence type="ECO:0000313" key="3">
    <source>
        <dbReference type="Proteomes" id="UP000265366"/>
    </source>
</evidence>
<dbReference type="Pfam" id="PF13649">
    <property type="entry name" value="Methyltransf_25"/>
    <property type="match status" value="1"/>
</dbReference>
<organism evidence="2 3">
    <name type="scientific">Aurantiacibacter xanthus</name>
    <dbReference type="NCBI Taxonomy" id="1784712"/>
    <lineage>
        <taxon>Bacteria</taxon>
        <taxon>Pseudomonadati</taxon>
        <taxon>Pseudomonadota</taxon>
        <taxon>Alphaproteobacteria</taxon>
        <taxon>Sphingomonadales</taxon>
        <taxon>Erythrobacteraceae</taxon>
        <taxon>Aurantiacibacter</taxon>
    </lineage>
</organism>
<evidence type="ECO:0000313" key="2">
    <source>
        <dbReference type="EMBL" id="RIV82230.1"/>
    </source>
</evidence>
<accession>A0A3A1P2D8</accession>
<name>A0A3A1P2D8_9SPHN</name>
<reference evidence="2 3" key="1">
    <citation type="submission" date="2018-08" db="EMBL/GenBank/DDBJ databases">
        <title>Erythrobacter zhengii sp.nov., a bacterium isolated from deep-sea sediment.</title>
        <authorList>
            <person name="Fang C."/>
            <person name="Wu Y.-H."/>
            <person name="Sun C."/>
            <person name="Wang H."/>
            <person name="Cheng H."/>
            <person name="Meng F.-X."/>
            <person name="Wang C.-S."/>
            <person name="Xu X.-W."/>
        </authorList>
    </citation>
    <scope>NUCLEOTIDE SEQUENCE [LARGE SCALE GENOMIC DNA]</scope>
    <source>
        <strain evidence="2 3">CCTCC AB 2015396</strain>
    </source>
</reference>
<dbReference type="InterPro" id="IPR029063">
    <property type="entry name" value="SAM-dependent_MTases_sf"/>
</dbReference>
<comment type="caution">
    <text evidence="2">The sequence shown here is derived from an EMBL/GenBank/DDBJ whole genome shotgun (WGS) entry which is preliminary data.</text>
</comment>
<evidence type="ECO:0000259" key="1">
    <source>
        <dbReference type="Pfam" id="PF13649"/>
    </source>
</evidence>
<dbReference type="OrthoDB" id="213472at2"/>